<feature type="compositionally biased region" description="Basic and acidic residues" evidence="3">
    <location>
        <begin position="535"/>
        <end position="552"/>
    </location>
</feature>
<feature type="domain" description="PWI" evidence="5">
    <location>
        <begin position="684"/>
        <end position="780"/>
    </location>
</feature>
<feature type="compositionally biased region" description="Basic and acidic residues" evidence="3">
    <location>
        <begin position="502"/>
        <end position="528"/>
    </location>
</feature>
<proteinExistence type="predicted"/>
<dbReference type="AlphaFoldDB" id="F0VJA9"/>
<dbReference type="SUPFAM" id="SSF54928">
    <property type="entry name" value="RNA-binding domain, RBD"/>
    <property type="match status" value="1"/>
</dbReference>
<feature type="compositionally biased region" description="Acidic residues" evidence="3">
    <location>
        <begin position="491"/>
        <end position="501"/>
    </location>
</feature>
<dbReference type="PANTHER" id="PTHR18806">
    <property type="entry name" value="RBM25 PROTEIN"/>
    <property type="match status" value="1"/>
</dbReference>
<sequence>MHPGALPFVPGGAAQPAAGMAGIGAPGVGNFPRPAMPGAPPLMHLFGVPHLPPPGSTPAAFRPGHPGLLPNPSILVSPSGASAAFFPSALGSNSRASGGLAGAAQQDRVSTKASDKTEEASKAVTVYIGNINRHVDNDFMRLLLAECGRVIRWNRQADPTTGQLAAFGFCDFQDAVGALNALEVLPDLVIGGKALKVNCNEKVRAEVNRVREDRVLSTLHTFREKTREEVEKEIDEETARLRTAVLEVVKRKEAQIPPDDGEHEGKAKEKTRQEERQASNARGDKHQEDKEGSGKGASSSDGARADARAASRRSSSARESSSVTEAPAPLPANAPPGPPSKDEAQSAASVVAAAGGLGTFAGLSALKAMDPELAEAASSCSVYRVGPDGVDRRRYITEDYRPCRRELERLHHLERRDSEFEKEFRRRELEWITREEDFKQNKEKEIALEQEIRDNERQQLINEDLRGVWWAGLQDPKRRQERKRRRRRETEDDAEDREEEEKELREEERRRREERKRNCSRQEGEGDARPTSLHYGERETREKELRGRETDPRGAAASSPSLRHHDRKKKAYSPSSSGEKAPSCEGTGESKREGRKEEKGRHEKDSRRIKTELRTSAAQVASSQELLAFFGDDEDTFDGQRRHKPLTKLDEHRDVTNKMQKAKETLKVIEHSKKLLASIPTEKEKLFVYDIDWSLLISKNILDVKLRPWVRKKVCEFMGAEESLVLEVIDYIVKRVSDRPQAEELLSELAKFLDEEAEGFVKNMWRLLIYEQLKLKESAE</sequence>
<organism evidence="6 8">
    <name type="scientific">Neospora caninum (strain Liverpool)</name>
    <dbReference type="NCBI Taxonomy" id="572307"/>
    <lineage>
        <taxon>Eukaryota</taxon>
        <taxon>Sar</taxon>
        <taxon>Alveolata</taxon>
        <taxon>Apicomplexa</taxon>
        <taxon>Conoidasida</taxon>
        <taxon>Coccidia</taxon>
        <taxon>Eucoccidiorida</taxon>
        <taxon>Eimeriorina</taxon>
        <taxon>Sarcocystidae</taxon>
        <taxon>Neospora</taxon>
    </lineage>
</organism>
<evidence type="ECO:0000256" key="1">
    <source>
        <dbReference type="ARBA" id="ARBA00022664"/>
    </source>
</evidence>
<feature type="region of interest" description="Disordered" evidence="3">
    <location>
        <begin position="252"/>
        <end position="348"/>
    </location>
</feature>
<evidence type="ECO:0000256" key="3">
    <source>
        <dbReference type="SAM" id="MobiDB-lite"/>
    </source>
</evidence>
<dbReference type="InterPro" id="IPR000504">
    <property type="entry name" value="RRM_dom"/>
</dbReference>
<evidence type="ECO:0000259" key="4">
    <source>
        <dbReference type="PROSITE" id="PS50102"/>
    </source>
</evidence>
<dbReference type="CDD" id="cd12446">
    <property type="entry name" value="RRM_RBM25"/>
    <property type="match status" value="1"/>
</dbReference>
<dbReference type="PROSITE" id="PS50102">
    <property type="entry name" value="RRM"/>
    <property type="match status" value="1"/>
</dbReference>
<feature type="compositionally biased region" description="Low complexity" evidence="3">
    <location>
        <begin position="312"/>
        <end position="322"/>
    </location>
</feature>
<dbReference type="GO" id="GO:0006397">
    <property type="term" value="P:mRNA processing"/>
    <property type="evidence" value="ECO:0007669"/>
    <property type="project" value="UniProtKB-KW"/>
</dbReference>
<feature type="compositionally biased region" description="Basic residues" evidence="3">
    <location>
        <begin position="562"/>
        <end position="571"/>
    </location>
</feature>
<dbReference type="RefSeq" id="XP_003883852.1">
    <property type="nucleotide sequence ID" value="XM_003883803.1"/>
</dbReference>
<reference evidence="6" key="2">
    <citation type="submission" date="2011-03" db="EMBL/GenBank/DDBJ databases">
        <title>Comparative genomics and transcriptomics of Neospora caninum and Toxoplasma gondii.</title>
        <authorList>
            <person name="Reid A.J."/>
            <person name="Sohal A."/>
            <person name="Harris D."/>
            <person name="Quail M."/>
            <person name="Sanders M."/>
            <person name="Berriman M."/>
            <person name="Wastling J.M."/>
            <person name="Pain A."/>
        </authorList>
    </citation>
    <scope>NUCLEOTIDE SEQUENCE</scope>
    <source>
        <strain evidence="6">Liverpool</strain>
    </source>
</reference>
<feature type="region of interest" description="Disordered" evidence="3">
    <location>
        <begin position="476"/>
        <end position="617"/>
    </location>
</feature>
<dbReference type="Pfam" id="PF00076">
    <property type="entry name" value="RRM_1"/>
    <property type="match status" value="1"/>
</dbReference>
<dbReference type="SUPFAM" id="SSF101233">
    <property type="entry name" value="PWI domain"/>
    <property type="match status" value="1"/>
</dbReference>
<evidence type="ECO:0000256" key="2">
    <source>
        <dbReference type="PROSITE-ProRule" id="PRU00176"/>
    </source>
</evidence>
<protein>
    <submittedName>
        <fullName evidence="7">PWI domain-containing protein</fullName>
    </submittedName>
</protein>
<keyword evidence="2" id="KW-0694">RNA-binding</keyword>
<dbReference type="InterPro" id="IPR012677">
    <property type="entry name" value="Nucleotide-bd_a/b_plait_sf"/>
</dbReference>
<dbReference type="SMART" id="SM00360">
    <property type="entry name" value="RRM"/>
    <property type="match status" value="1"/>
</dbReference>
<feature type="compositionally biased region" description="Basic and acidic residues" evidence="3">
    <location>
        <begin position="588"/>
        <end position="613"/>
    </location>
</feature>
<gene>
    <name evidence="7" type="ORF">BN1204_036010</name>
    <name evidence="6" type="ORF">NCLIV_036010</name>
</gene>
<dbReference type="Gene3D" id="1.20.1390.10">
    <property type="entry name" value="PWI domain"/>
    <property type="match status" value="1"/>
</dbReference>
<dbReference type="InterPro" id="IPR036483">
    <property type="entry name" value="PWI_dom_sf"/>
</dbReference>
<evidence type="ECO:0000313" key="8">
    <source>
        <dbReference type="Proteomes" id="UP000007494"/>
    </source>
</evidence>
<dbReference type="InterPro" id="IPR002483">
    <property type="entry name" value="PWI_dom"/>
</dbReference>
<evidence type="ECO:0000259" key="5">
    <source>
        <dbReference type="PROSITE" id="PS51025"/>
    </source>
</evidence>
<dbReference type="InterPro" id="IPR035979">
    <property type="entry name" value="RBD_domain_sf"/>
</dbReference>
<keyword evidence="8" id="KW-1185">Reference proteome</keyword>
<dbReference type="eggNOG" id="KOG2253">
    <property type="taxonomic scope" value="Eukaryota"/>
</dbReference>
<keyword evidence="1" id="KW-0507">mRNA processing</keyword>
<feature type="region of interest" description="Disordered" evidence="3">
    <location>
        <begin position="96"/>
        <end position="116"/>
    </location>
</feature>
<reference evidence="7" key="4">
    <citation type="journal article" date="2015" name="PLoS ONE">
        <title>Comprehensive Evaluation of Toxoplasma gondii VEG and Neospora caninum LIV Genomes with Tachyzoite Stage Transcriptome and Proteome Defines Novel Transcript Features.</title>
        <authorList>
            <person name="Ramaprasad A."/>
            <person name="Mourier T."/>
            <person name="Naeem R."/>
            <person name="Malas T.B."/>
            <person name="Moussa E."/>
            <person name="Panigrahi A."/>
            <person name="Vermont S.J."/>
            <person name="Otto T.D."/>
            <person name="Wastling J."/>
            <person name="Pain A."/>
        </authorList>
    </citation>
    <scope>NUCLEOTIDE SEQUENCE</scope>
    <source>
        <strain evidence="7">Liverpool</strain>
    </source>
</reference>
<feature type="domain" description="RRM" evidence="4">
    <location>
        <begin position="124"/>
        <end position="202"/>
    </location>
</feature>
<dbReference type="GeneID" id="13443388"/>
<dbReference type="InterPro" id="IPR052768">
    <property type="entry name" value="RBM25"/>
</dbReference>
<dbReference type="SMART" id="SM00311">
    <property type="entry name" value="PWI"/>
    <property type="match status" value="1"/>
</dbReference>
<name>F0VJA9_NEOCL</name>
<dbReference type="EMBL" id="FR823390">
    <property type="protein sequence ID" value="CBZ53820.1"/>
    <property type="molecule type" value="Genomic_DNA"/>
</dbReference>
<accession>F0VJA9</accession>
<evidence type="ECO:0000313" key="7">
    <source>
        <dbReference type="EMBL" id="CEL67814.1"/>
    </source>
</evidence>
<dbReference type="OrthoDB" id="332711at2759"/>
<evidence type="ECO:0000313" key="6">
    <source>
        <dbReference type="EMBL" id="CBZ53820.1"/>
    </source>
</evidence>
<dbReference type="PANTHER" id="PTHR18806:SF4">
    <property type="entry name" value="RNA-BINDING PROTEIN 25"/>
    <property type="match status" value="1"/>
</dbReference>
<dbReference type="Pfam" id="PF01480">
    <property type="entry name" value="PWI"/>
    <property type="match status" value="1"/>
</dbReference>
<dbReference type="InParanoid" id="F0VJA9"/>
<dbReference type="Proteomes" id="UP000007494">
    <property type="component" value="Chromosome VIII"/>
</dbReference>
<dbReference type="EMBL" id="LN714483">
    <property type="protein sequence ID" value="CEL67814.1"/>
    <property type="molecule type" value="Genomic_DNA"/>
</dbReference>
<reference evidence="8" key="3">
    <citation type="journal article" date="2012" name="PLoS Pathog.">
        <title>Comparative genomics of the apicomplexan parasites Toxoplasma gondii and Neospora caninum: Coccidia differing in host range and transmission strategy.</title>
        <authorList>
            <person name="Reid A.J."/>
            <person name="Vermont S.J."/>
            <person name="Cotton J.A."/>
            <person name="Harris D."/>
            <person name="Hill-Cawthorne G.A."/>
            <person name="Konen-Waisman S."/>
            <person name="Latham S.M."/>
            <person name="Mourier T."/>
            <person name="Norton R."/>
            <person name="Quail M.A."/>
            <person name="Sanders M."/>
            <person name="Shanmugam D."/>
            <person name="Sohal A."/>
            <person name="Wasmuth J.D."/>
            <person name="Brunk B."/>
            <person name="Grigg M.E."/>
            <person name="Howard J.C."/>
            <person name="Parkinson J."/>
            <person name="Roos D.S."/>
            <person name="Trees A.J."/>
            <person name="Berriman M."/>
            <person name="Pain A."/>
            <person name="Wastling J.M."/>
        </authorList>
    </citation>
    <scope>NUCLEOTIDE SEQUENCE [LARGE SCALE GENOMIC DNA]</scope>
    <source>
        <strain evidence="8">Liverpool</strain>
    </source>
</reference>
<dbReference type="GO" id="GO:0003723">
    <property type="term" value="F:RNA binding"/>
    <property type="evidence" value="ECO:0007669"/>
    <property type="project" value="UniProtKB-UniRule"/>
</dbReference>
<dbReference type="VEuPathDB" id="ToxoDB:NCLIV_036010"/>
<feature type="compositionally biased region" description="Pro residues" evidence="3">
    <location>
        <begin position="328"/>
        <end position="339"/>
    </location>
</feature>
<dbReference type="Gene3D" id="3.30.70.330">
    <property type="match status" value="1"/>
</dbReference>
<dbReference type="OMA" id="HERDRHH"/>
<dbReference type="PROSITE" id="PS51025">
    <property type="entry name" value="PWI"/>
    <property type="match status" value="1"/>
</dbReference>
<reference evidence="6" key="1">
    <citation type="submission" date="2011-02" db="EMBL/GenBank/DDBJ databases">
        <authorList>
            <person name="Aslett M."/>
        </authorList>
    </citation>
    <scope>NUCLEOTIDE SEQUENCE</scope>
    <source>
        <strain evidence="6">Liverpool</strain>
    </source>
</reference>
<dbReference type="InterPro" id="IPR034268">
    <property type="entry name" value="RBM25_RRM"/>
</dbReference>
<feature type="compositionally biased region" description="Basic and acidic residues" evidence="3">
    <location>
        <begin position="263"/>
        <end position="293"/>
    </location>
</feature>